<name>A0A0F9HDS3_9ZZZZ</name>
<protein>
    <recommendedName>
        <fullName evidence="7">Biopolymer transporter ExbD</fullName>
    </recommendedName>
</protein>
<evidence type="ECO:0000256" key="5">
    <source>
        <dbReference type="ARBA" id="ARBA00023136"/>
    </source>
</evidence>
<dbReference type="Pfam" id="PF02472">
    <property type="entry name" value="ExbD"/>
    <property type="match status" value="1"/>
</dbReference>
<keyword evidence="5" id="KW-0472">Membrane</keyword>
<evidence type="ECO:0000256" key="2">
    <source>
        <dbReference type="ARBA" id="ARBA00022475"/>
    </source>
</evidence>
<dbReference type="InterPro" id="IPR003400">
    <property type="entry name" value="ExbD"/>
</dbReference>
<dbReference type="GO" id="GO:0022857">
    <property type="term" value="F:transmembrane transporter activity"/>
    <property type="evidence" value="ECO:0007669"/>
    <property type="project" value="InterPro"/>
</dbReference>
<evidence type="ECO:0000256" key="1">
    <source>
        <dbReference type="ARBA" id="ARBA00004162"/>
    </source>
</evidence>
<proteinExistence type="predicted"/>
<organism evidence="6">
    <name type="scientific">marine sediment metagenome</name>
    <dbReference type="NCBI Taxonomy" id="412755"/>
    <lineage>
        <taxon>unclassified sequences</taxon>
        <taxon>metagenomes</taxon>
        <taxon>ecological metagenomes</taxon>
    </lineage>
</organism>
<evidence type="ECO:0008006" key="7">
    <source>
        <dbReference type="Google" id="ProtNLM"/>
    </source>
</evidence>
<comment type="caution">
    <text evidence="6">The sequence shown here is derived from an EMBL/GenBank/DDBJ whole genome shotgun (WGS) entry which is preliminary data.</text>
</comment>
<sequence>MARRGIQEINAGSMADIAFLLLIFFLVATTMDIDTGISRLLPPMPEEDQKDDDDKIRERNVFVILINKQDQLFVERAVIDISELKEKTKEFFLNPNDDPDLPEKRPLTVDFFGDMMVSKGVISLRNDRGTSYGKYIAVQNELAAAVNELRDEICMDRFGKTYQNLDPLNETEKALIVAVKKVYPMAISEAEPVEIK</sequence>
<dbReference type="GO" id="GO:0005886">
    <property type="term" value="C:plasma membrane"/>
    <property type="evidence" value="ECO:0007669"/>
    <property type="project" value="UniProtKB-SubCell"/>
</dbReference>
<comment type="subcellular location">
    <subcellularLocation>
        <location evidence="1">Cell membrane</location>
        <topology evidence="1">Single-pass membrane protein</topology>
    </subcellularLocation>
</comment>
<evidence type="ECO:0000313" key="6">
    <source>
        <dbReference type="EMBL" id="KKM01282.1"/>
    </source>
</evidence>
<evidence type="ECO:0000256" key="3">
    <source>
        <dbReference type="ARBA" id="ARBA00022692"/>
    </source>
</evidence>
<reference evidence="6" key="1">
    <citation type="journal article" date="2015" name="Nature">
        <title>Complex archaea that bridge the gap between prokaryotes and eukaryotes.</title>
        <authorList>
            <person name="Spang A."/>
            <person name="Saw J.H."/>
            <person name="Jorgensen S.L."/>
            <person name="Zaremba-Niedzwiedzka K."/>
            <person name="Martijn J."/>
            <person name="Lind A.E."/>
            <person name="van Eijk R."/>
            <person name="Schleper C."/>
            <person name="Guy L."/>
            <person name="Ettema T.J."/>
        </authorList>
    </citation>
    <scope>NUCLEOTIDE SEQUENCE</scope>
</reference>
<keyword evidence="3" id="KW-0812">Transmembrane</keyword>
<gene>
    <name evidence="6" type="ORF">LCGC14_1796010</name>
</gene>
<dbReference type="AlphaFoldDB" id="A0A0F9HDS3"/>
<evidence type="ECO:0000256" key="4">
    <source>
        <dbReference type="ARBA" id="ARBA00022989"/>
    </source>
</evidence>
<keyword evidence="2" id="KW-1003">Cell membrane</keyword>
<dbReference type="PANTHER" id="PTHR30558:SF3">
    <property type="entry name" value="BIOPOLYMER TRANSPORT PROTEIN EXBD-RELATED"/>
    <property type="match status" value="1"/>
</dbReference>
<dbReference type="PANTHER" id="PTHR30558">
    <property type="entry name" value="EXBD MEMBRANE COMPONENT OF PMF-DRIVEN MACROMOLECULE IMPORT SYSTEM"/>
    <property type="match status" value="1"/>
</dbReference>
<accession>A0A0F9HDS3</accession>
<keyword evidence="4" id="KW-1133">Transmembrane helix</keyword>
<dbReference type="EMBL" id="LAZR01017235">
    <property type="protein sequence ID" value="KKM01282.1"/>
    <property type="molecule type" value="Genomic_DNA"/>
</dbReference>